<evidence type="ECO:0000313" key="2">
    <source>
        <dbReference type="Proteomes" id="UP000467240"/>
    </source>
</evidence>
<reference evidence="1 2" key="1">
    <citation type="submission" date="2019-09" db="EMBL/GenBank/DDBJ databases">
        <title>Phylogeny of genus Pseudoclavibacter and closely related genus.</title>
        <authorList>
            <person name="Li Y."/>
        </authorList>
    </citation>
    <scope>NUCLEOTIDE SEQUENCE [LARGE SCALE GENOMIC DNA]</scope>
    <source>
        <strain evidence="1 2">DSM 23821</strain>
    </source>
</reference>
<comment type="caution">
    <text evidence="1">The sequence shown here is derived from an EMBL/GenBank/DDBJ whole genome shotgun (WGS) entry which is preliminary data.</text>
</comment>
<dbReference type="OrthoDB" id="9780674at2"/>
<accession>A0A7J5BSM0</accession>
<sequence>MVETFSARDAVELAIVERSGFVESRHTGSAVVVTADGTLRAELGDVEAPVLVHAPLNPFRAVACLAAGVQATDEQVAISVSTHGGTPGHVALVRDVLASAGLDDRALACPAGWPSDQAARDALVRAGEPASPVYTPASGSHAAMAAACVAQGWSIADVLDVEHPLQQSIRETVERLASARPLATAIDAAGAPVLALPLVALARGIARLRTANPASPFAMYRHSARVASAALAHGWVVDGHGRPDTVVIDELGTLARTGTEGVLVMSAPDGTTVALKALDGSSRALTLVGLQLLVAAGSLGVSDVQRIVARLGLEVLGAGVPVGAVRVGADVPLRL</sequence>
<keyword evidence="2" id="KW-1185">Reference proteome</keyword>
<dbReference type="EMBL" id="WBJZ01000009">
    <property type="protein sequence ID" value="KAB1657310.1"/>
    <property type="molecule type" value="Genomic_DNA"/>
</dbReference>
<dbReference type="InterPro" id="IPR010349">
    <property type="entry name" value="Asparaginase_II"/>
</dbReference>
<dbReference type="AlphaFoldDB" id="A0A7J5BSM0"/>
<dbReference type="Pfam" id="PF06089">
    <property type="entry name" value="Asparaginase_II"/>
    <property type="match status" value="1"/>
</dbReference>
<dbReference type="PANTHER" id="PTHR42110:SF1">
    <property type="entry name" value="L-ASPARAGINASE, PUTATIVE (AFU_ORTHOLOGUE AFUA_3G11890)-RELATED"/>
    <property type="match status" value="1"/>
</dbReference>
<gene>
    <name evidence="1" type="ORF">F8O01_08690</name>
</gene>
<evidence type="ECO:0000313" key="1">
    <source>
        <dbReference type="EMBL" id="KAB1657310.1"/>
    </source>
</evidence>
<name>A0A7J5BSM0_9MICO</name>
<proteinExistence type="predicted"/>
<dbReference type="Proteomes" id="UP000467240">
    <property type="component" value="Unassembled WGS sequence"/>
</dbReference>
<dbReference type="PANTHER" id="PTHR42110">
    <property type="entry name" value="L-ASPARAGINASE, PUTATIVE (AFU_ORTHOLOGUE AFUA_3G11890)-RELATED"/>
    <property type="match status" value="1"/>
</dbReference>
<organism evidence="1 2">
    <name type="scientific">Pseudoclavibacter chungangensis</name>
    <dbReference type="NCBI Taxonomy" id="587635"/>
    <lineage>
        <taxon>Bacteria</taxon>
        <taxon>Bacillati</taxon>
        <taxon>Actinomycetota</taxon>
        <taxon>Actinomycetes</taxon>
        <taxon>Micrococcales</taxon>
        <taxon>Microbacteriaceae</taxon>
        <taxon>Pseudoclavibacter</taxon>
    </lineage>
</organism>
<protein>
    <submittedName>
        <fullName evidence="1">Asparaginase</fullName>
    </submittedName>
</protein>